<dbReference type="FunFam" id="3.30.160.60:FF:001498">
    <property type="entry name" value="Zinc finger protein 404"/>
    <property type="match status" value="1"/>
</dbReference>
<dbReference type="EMBL" id="VSRR010000774">
    <property type="protein sequence ID" value="MPC19497.1"/>
    <property type="molecule type" value="Genomic_DNA"/>
</dbReference>
<evidence type="ECO:0000256" key="4">
    <source>
        <dbReference type="ARBA" id="ARBA00022771"/>
    </source>
</evidence>
<keyword evidence="4 10" id="KW-0863">Zinc-finger</keyword>
<dbReference type="SUPFAM" id="SSF57667">
    <property type="entry name" value="beta-beta-alpha zinc fingers"/>
    <property type="match status" value="2"/>
</dbReference>
<keyword evidence="3" id="KW-0677">Repeat</keyword>
<feature type="domain" description="C2H2-type" evidence="12">
    <location>
        <begin position="158"/>
        <end position="185"/>
    </location>
</feature>
<evidence type="ECO:0000256" key="11">
    <source>
        <dbReference type="SAM" id="MobiDB-lite"/>
    </source>
</evidence>
<feature type="region of interest" description="Disordered" evidence="11">
    <location>
        <begin position="1"/>
        <end position="45"/>
    </location>
</feature>
<feature type="domain" description="C2H2-type" evidence="12">
    <location>
        <begin position="186"/>
        <end position="209"/>
    </location>
</feature>
<dbReference type="InterPro" id="IPR036236">
    <property type="entry name" value="Znf_C2H2_sf"/>
</dbReference>
<dbReference type="InterPro" id="IPR013087">
    <property type="entry name" value="Znf_C2H2_type"/>
</dbReference>
<dbReference type="PANTHER" id="PTHR24404">
    <property type="entry name" value="ZINC FINGER PROTEIN"/>
    <property type="match status" value="1"/>
</dbReference>
<evidence type="ECO:0000256" key="9">
    <source>
        <dbReference type="ARBA" id="ARBA00023242"/>
    </source>
</evidence>
<evidence type="ECO:0000256" key="1">
    <source>
        <dbReference type="ARBA" id="ARBA00004123"/>
    </source>
</evidence>
<proteinExistence type="predicted"/>
<evidence type="ECO:0000313" key="14">
    <source>
        <dbReference type="Proteomes" id="UP000324222"/>
    </source>
</evidence>
<comment type="caution">
    <text evidence="13">The sequence shown here is derived from an EMBL/GenBank/DDBJ whole genome shotgun (WGS) entry which is preliminary data.</text>
</comment>
<sequence length="221" mass="23502">MRLILGDLGDAGGGAGQGAATFSRRPPPPPPQPPASASGGGGTVAPELDIFEYCLNDAVGDPLPGEPRSPGPAAPTRGSGVSAAGEQPAVPGSLLYQCRPFACRFCAKRFKRKDHLVEHERTHTGERPYEYAGPLPSGCRDWTQWTVSVASASRSRPYTCSACGRGFKKKAHLQEHFLLHTGEKPFVCPQCDKSFSRARTLKAHVAVVHHQGYGGDSDCLP</sequence>
<keyword evidence="7" id="KW-0238">DNA-binding</keyword>
<evidence type="ECO:0000256" key="2">
    <source>
        <dbReference type="ARBA" id="ARBA00022723"/>
    </source>
</evidence>
<comment type="subcellular location">
    <subcellularLocation>
        <location evidence="1">Nucleus</location>
    </subcellularLocation>
</comment>
<keyword evidence="2" id="KW-0479">Metal-binding</keyword>
<evidence type="ECO:0000256" key="8">
    <source>
        <dbReference type="ARBA" id="ARBA00023163"/>
    </source>
</evidence>
<keyword evidence="8" id="KW-0804">Transcription</keyword>
<organism evidence="13 14">
    <name type="scientific">Portunus trituberculatus</name>
    <name type="common">Swimming crab</name>
    <name type="synonym">Neptunus trituberculatus</name>
    <dbReference type="NCBI Taxonomy" id="210409"/>
    <lineage>
        <taxon>Eukaryota</taxon>
        <taxon>Metazoa</taxon>
        <taxon>Ecdysozoa</taxon>
        <taxon>Arthropoda</taxon>
        <taxon>Crustacea</taxon>
        <taxon>Multicrustacea</taxon>
        <taxon>Malacostraca</taxon>
        <taxon>Eumalacostraca</taxon>
        <taxon>Eucarida</taxon>
        <taxon>Decapoda</taxon>
        <taxon>Pleocyemata</taxon>
        <taxon>Brachyura</taxon>
        <taxon>Eubrachyura</taxon>
        <taxon>Portunoidea</taxon>
        <taxon>Portunidae</taxon>
        <taxon>Portuninae</taxon>
        <taxon>Portunus</taxon>
    </lineage>
</organism>
<gene>
    <name evidence="13" type="primary">ZNF84_0</name>
    <name evidence="13" type="ORF">E2C01_012412</name>
</gene>
<keyword evidence="14" id="KW-1185">Reference proteome</keyword>
<keyword evidence="9" id="KW-0539">Nucleus</keyword>
<keyword evidence="6" id="KW-0805">Transcription regulation</keyword>
<dbReference type="GO" id="GO:0008270">
    <property type="term" value="F:zinc ion binding"/>
    <property type="evidence" value="ECO:0007669"/>
    <property type="project" value="UniProtKB-KW"/>
</dbReference>
<dbReference type="Pfam" id="PF00096">
    <property type="entry name" value="zf-C2H2"/>
    <property type="match status" value="3"/>
</dbReference>
<protein>
    <submittedName>
        <fullName evidence="13">Zinc finger protein 84</fullName>
    </submittedName>
</protein>
<dbReference type="Proteomes" id="UP000324222">
    <property type="component" value="Unassembled WGS sequence"/>
</dbReference>
<dbReference type="Gene3D" id="3.30.160.60">
    <property type="entry name" value="Classic Zinc Finger"/>
    <property type="match status" value="3"/>
</dbReference>
<evidence type="ECO:0000256" key="10">
    <source>
        <dbReference type="PROSITE-ProRule" id="PRU00042"/>
    </source>
</evidence>
<dbReference type="PANTHER" id="PTHR24404:SF114">
    <property type="entry name" value="KLUMPFUSS, ISOFORM B-RELATED"/>
    <property type="match status" value="1"/>
</dbReference>
<dbReference type="SMART" id="SM00355">
    <property type="entry name" value="ZnF_C2H2"/>
    <property type="match status" value="3"/>
</dbReference>
<dbReference type="AlphaFoldDB" id="A0A5B7DE52"/>
<name>A0A5B7DE52_PORTR</name>
<evidence type="ECO:0000313" key="13">
    <source>
        <dbReference type="EMBL" id="MPC19497.1"/>
    </source>
</evidence>
<dbReference type="InterPro" id="IPR050589">
    <property type="entry name" value="Ikaros_C2H2-ZF"/>
</dbReference>
<dbReference type="PROSITE" id="PS50157">
    <property type="entry name" value="ZINC_FINGER_C2H2_2"/>
    <property type="match status" value="3"/>
</dbReference>
<keyword evidence="5" id="KW-0862">Zinc</keyword>
<dbReference type="GO" id="GO:0000978">
    <property type="term" value="F:RNA polymerase II cis-regulatory region sequence-specific DNA binding"/>
    <property type="evidence" value="ECO:0007669"/>
    <property type="project" value="TreeGrafter"/>
</dbReference>
<dbReference type="OrthoDB" id="6371784at2759"/>
<feature type="region of interest" description="Disordered" evidence="11">
    <location>
        <begin position="61"/>
        <end position="86"/>
    </location>
</feature>
<feature type="compositionally biased region" description="Pro residues" evidence="11">
    <location>
        <begin position="64"/>
        <end position="73"/>
    </location>
</feature>
<evidence type="ECO:0000256" key="3">
    <source>
        <dbReference type="ARBA" id="ARBA00022737"/>
    </source>
</evidence>
<evidence type="ECO:0000259" key="12">
    <source>
        <dbReference type="PROSITE" id="PS50157"/>
    </source>
</evidence>
<dbReference type="FunFam" id="3.30.160.60:FF:000787">
    <property type="entry name" value="Zinc finger protein 784"/>
    <property type="match status" value="1"/>
</dbReference>
<dbReference type="GO" id="GO:0003700">
    <property type="term" value="F:DNA-binding transcription factor activity"/>
    <property type="evidence" value="ECO:0007669"/>
    <property type="project" value="TreeGrafter"/>
</dbReference>
<accession>A0A5B7DE52</accession>
<dbReference type="PROSITE" id="PS00028">
    <property type="entry name" value="ZINC_FINGER_C2H2_1"/>
    <property type="match status" value="2"/>
</dbReference>
<feature type="domain" description="C2H2-type" evidence="12">
    <location>
        <begin position="101"/>
        <end position="128"/>
    </location>
</feature>
<evidence type="ECO:0000256" key="5">
    <source>
        <dbReference type="ARBA" id="ARBA00022833"/>
    </source>
</evidence>
<reference evidence="13 14" key="1">
    <citation type="submission" date="2019-05" db="EMBL/GenBank/DDBJ databases">
        <title>Another draft genome of Portunus trituberculatus and its Hox gene families provides insights of decapod evolution.</title>
        <authorList>
            <person name="Jeong J.-H."/>
            <person name="Song I."/>
            <person name="Kim S."/>
            <person name="Choi T."/>
            <person name="Kim D."/>
            <person name="Ryu S."/>
            <person name="Kim W."/>
        </authorList>
    </citation>
    <scope>NUCLEOTIDE SEQUENCE [LARGE SCALE GENOMIC DNA]</scope>
    <source>
        <tissue evidence="13">Muscle</tissue>
    </source>
</reference>
<dbReference type="FunFam" id="3.30.160.60:FF:000328">
    <property type="entry name" value="Zinc finger protein 1079"/>
    <property type="match status" value="1"/>
</dbReference>
<dbReference type="GO" id="GO:0005634">
    <property type="term" value="C:nucleus"/>
    <property type="evidence" value="ECO:0007669"/>
    <property type="project" value="UniProtKB-SubCell"/>
</dbReference>
<dbReference type="GO" id="GO:0006357">
    <property type="term" value="P:regulation of transcription by RNA polymerase II"/>
    <property type="evidence" value="ECO:0007669"/>
    <property type="project" value="TreeGrafter"/>
</dbReference>
<feature type="compositionally biased region" description="Pro residues" evidence="11">
    <location>
        <begin position="25"/>
        <end position="34"/>
    </location>
</feature>
<evidence type="ECO:0000256" key="7">
    <source>
        <dbReference type="ARBA" id="ARBA00023125"/>
    </source>
</evidence>
<evidence type="ECO:0000256" key="6">
    <source>
        <dbReference type="ARBA" id="ARBA00023015"/>
    </source>
</evidence>